<proteinExistence type="predicted"/>
<dbReference type="OrthoDB" id="9974668at2759"/>
<evidence type="ECO:0000256" key="1">
    <source>
        <dbReference type="SAM" id="MobiDB-lite"/>
    </source>
</evidence>
<name>A0A815FLD0_ADIRI</name>
<feature type="compositionally biased region" description="Basic and acidic residues" evidence="1">
    <location>
        <begin position="20"/>
        <end position="32"/>
    </location>
</feature>
<reference evidence="2" key="1">
    <citation type="submission" date="2021-02" db="EMBL/GenBank/DDBJ databases">
        <authorList>
            <person name="Nowell W R."/>
        </authorList>
    </citation>
    <scope>NUCLEOTIDE SEQUENCE</scope>
</reference>
<sequence>MSDKKTDLTHPVGYNPGEQHLGKSKVDSHEDGLAPQAGTHGQPSSHISGQTGPEILGGSASTRVVGQSVDEQLKNPLPSKSSQ</sequence>
<evidence type="ECO:0000313" key="3">
    <source>
        <dbReference type="Proteomes" id="UP000663852"/>
    </source>
</evidence>
<dbReference type="Proteomes" id="UP000663852">
    <property type="component" value="Unassembled WGS sequence"/>
</dbReference>
<dbReference type="AlphaFoldDB" id="A0A815FLD0"/>
<dbReference type="EMBL" id="CAJNOJ010000240">
    <property type="protein sequence ID" value="CAF1327035.1"/>
    <property type="molecule type" value="Genomic_DNA"/>
</dbReference>
<comment type="caution">
    <text evidence="2">The sequence shown here is derived from an EMBL/GenBank/DDBJ whole genome shotgun (WGS) entry which is preliminary data.</text>
</comment>
<protein>
    <submittedName>
        <fullName evidence="2">Uncharacterized protein</fullName>
    </submittedName>
</protein>
<gene>
    <name evidence="2" type="ORF">EDS130_LOCUS31973</name>
</gene>
<feature type="compositionally biased region" description="Polar residues" evidence="1">
    <location>
        <begin position="39"/>
        <end position="51"/>
    </location>
</feature>
<evidence type="ECO:0000313" key="2">
    <source>
        <dbReference type="EMBL" id="CAF1327035.1"/>
    </source>
</evidence>
<accession>A0A815FLD0</accession>
<feature type="region of interest" description="Disordered" evidence="1">
    <location>
        <begin position="1"/>
        <end position="83"/>
    </location>
</feature>
<organism evidence="2 3">
    <name type="scientific">Adineta ricciae</name>
    <name type="common">Rotifer</name>
    <dbReference type="NCBI Taxonomy" id="249248"/>
    <lineage>
        <taxon>Eukaryota</taxon>
        <taxon>Metazoa</taxon>
        <taxon>Spiralia</taxon>
        <taxon>Gnathifera</taxon>
        <taxon>Rotifera</taxon>
        <taxon>Eurotatoria</taxon>
        <taxon>Bdelloidea</taxon>
        <taxon>Adinetida</taxon>
        <taxon>Adinetidae</taxon>
        <taxon>Adineta</taxon>
    </lineage>
</organism>